<feature type="transmembrane region" description="Helical" evidence="17">
    <location>
        <begin position="300"/>
        <end position="323"/>
    </location>
</feature>
<gene>
    <name evidence="19" type="primary">nad2</name>
</gene>
<feature type="transmembrane region" description="Helical" evidence="17">
    <location>
        <begin position="117"/>
        <end position="135"/>
    </location>
</feature>
<reference evidence="19" key="1">
    <citation type="journal article" date="2006" name="Gene">
        <title>The complete mitochondrial genome of the orbiniid polychaete Orbinia latreillii (Annelida, Orbiniidae)--A novel gene order for Annelida and implications for annelid phylogeny.</title>
        <authorList>
            <person name="Bleidorn C."/>
            <person name="Podsiadlowski L."/>
            <person name="Bartolomaeus T."/>
        </authorList>
    </citation>
    <scope>NUCLEOTIDE SEQUENCE</scope>
</reference>
<evidence type="ECO:0000256" key="2">
    <source>
        <dbReference type="ARBA" id="ARBA00007012"/>
    </source>
</evidence>
<comment type="subcellular location">
    <subcellularLocation>
        <location evidence="1 17">Mitochondrion inner membrane</location>
        <topology evidence="1 17">Multi-pass membrane protein</topology>
    </subcellularLocation>
</comment>
<keyword evidence="10 17" id="KW-0249">Electron transport</keyword>
<proteinExistence type="inferred from homology"/>
<dbReference type="InterPro" id="IPR050175">
    <property type="entry name" value="Complex_I_Subunit_2"/>
</dbReference>
<evidence type="ECO:0000256" key="5">
    <source>
        <dbReference type="ARBA" id="ARBA00022448"/>
    </source>
</evidence>
<evidence type="ECO:0000256" key="13">
    <source>
        <dbReference type="ARBA" id="ARBA00023075"/>
    </source>
</evidence>
<feature type="transmembrane region" description="Helical" evidence="17">
    <location>
        <begin position="58"/>
        <end position="76"/>
    </location>
</feature>
<dbReference type="GO" id="GO:0005743">
    <property type="term" value="C:mitochondrial inner membrane"/>
    <property type="evidence" value="ECO:0007669"/>
    <property type="project" value="UniProtKB-SubCell"/>
</dbReference>
<evidence type="ECO:0000256" key="12">
    <source>
        <dbReference type="ARBA" id="ARBA00023027"/>
    </source>
</evidence>
<dbReference type="GO" id="GO:0008137">
    <property type="term" value="F:NADH dehydrogenase (ubiquinone) activity"/>
    <property type="evidence" value="ECO:0007669"/>
    <property type="project" value="UniProtKB-EC"/>
</dbReference>
<keyword evidence="5" id="KW-0813">Transport</keyword>
<comment type="catalytic activity">
    <reaction evidence="16 17">
        <text>a ubiquinone + NADH + 5 H(+)(in) = a ubiquinol + NAD(+) + 4 H(+)(out)</text>
        <dbReference type="Rhea" id="RHEA:29091"/>
        <dbReference type="Rhea" id="RHEA-COMP:9565"/>
        <dbReference type="Rhea" id="RHEA-COMP:9566"/>
        <dbReference type="ChEBI" id="CHEBI:15378"/>
        <dbReference type="ChEBI" id="CHEBI:16389"/>
        <dbReference type="ChEBI" id="CHEBI:17976"/>
        <dbReference type="ChEBI" id="CHEBI:57540"/>
        <dbReference type="ChEBI" id="CHEBI:57945"/>
        <dbReference type="EC" id="7.1.1.2"/>
    </reaction>
</comment>
<keyword evidence="11 17" id="KW-1133">Transmembrane helix</keyword>
<organism evidence="19">
    <name type="scientific">Orbinia latreillii</name>
    <dbReference type="NCBI Taxonomy" id="195264"/>
    <lineage>
        <taxon>Eukaryota</taxon>
        <taxon>Metazoa</taxon>
        <taxon>Spiralia</taxon>
        <taxon>Lophotrochozoa</taxon>
        <taxon>Annelida</taxon>
        <taxon>Polychaeta</taxon>
        <taxon>Sedentaria</taxon>
        <taxon>Scolecida</taxon>
        <taxon>Orbiniidae</taxon>
        <taxon>Orbinia</taxon>
    </lineage>
</organism>
<evidence type="ECO:0000256" key="3">
    <source>
        <dbReference type="ARBA" id="ARBA00012944"/>
    </source>
</evidence>
<evidence type="ECO:0000256" key="9">
    <source>
        <dbReference type="ARBA" id="ARBA00022967"/>
    </source>
</evidence>
<keyword evidence="9 17" id="KW-1278">Translocase</keyword>
<evidence type="ECO:0000256" key="6">
    <source>
        <dbReference type="ARBA" id="ARBA00022660"/>
    </source>
</evidence>
<evidence type="ECO:0000256" key="8">
    <source>
        <dbReference type="ARBA" id="ARBA00022792"/>
    </source>
</evidence>
<evidence type="ECO:0000256" key="16">
    <source>
        <dbReference type="ARBA" id="ARBA00049551"/>
    </source>
</evidence>
<dbReference type="PANTHER" id="PTHR46552:SF1">
    <property type="entry name" value="NADH-UBIQUINONE OXIDOREDUCTASE CHAIN 2"/>
    <property type="match status" value="1"/>
</dbReference>
<dbReference type="AlphaFoldDB" id="Q1X8Y0"/>
<feature type="transmembrane region" description="Helical" evidence="17">
    <location>
        <begin position="7"/>
        <end position="23"/>
    </location>
</feature>
<evidence type="ECO:0000256" key="14">
    <source>
        <dbReference type="ARBA" id="ARBA00023128"/>
    </source>
</evidence>
<feature type="transmembrane region" description="Helical" evidence="17">
    <location>
        <begin position="142"/>
        <end position="161"/>
    </location>
</feature>
<evidence type="ECO:0000256" key="17">
    <source>
        <dbReference type="RuleBase" id="RU003403"/>
    </source>
</evidence>
<feature type="transmembrane region" description="Helical" evidence="17">
    <location>
        <begin position="190"/>
        <end position="209"/>
    </location>
</feature>
<feature type="domain" description="NADH:quinone oxidoreductase/Mrp antiporter transmembrane" evidence="18">
    <location>
        <begin position="79"/>
        <end position="272"/>
    </location>
</feature>
<evidence type="ECO:0000256" key="10">
    <source>
        <dbReference type="ARBA" id="ARBA00022982"/>
    </source>
</evidence>
<feature type="transmembrane region" description="Helical" evidence="17">
    <location>
        <begin position="29"/>
        <end position="46"/>
    </location>
</feature>
<dbReference type="EMBL" id="AY961084">
    <property type="protein sequence ID" value="AAX50151.1"/>
    <property type="molecule type" value="Genomic_DNA"/>
</dbReference>
<evidence type="ECO:0000256" key="4">
    <source>
        <dbReference type="ARBA" id="ARBA00021008"/>
    </source>
</evidence>
<dbReference type="PRINTS" id="PR01436">
    <property type="entry name" value="NADHDHGNASE2"/>
</dbReference>
<sequence>MWLPTRMVLVTTMILGILITISSNQWFMLWIGLELNMFAFLPILGSSRNKKEVSTAPLYLSIQAVASGLIIVSASLSMTSMNSWCDIIFQSAVLMKAGGPPAFCWYPNMLNSLSWPLVWLLMTVQKISPVVILSIASKLNHLVIIMAASMALIGGIGGILQTQLRGLLAYSSLTHLGWLLALSSETPSLALCYFTVYVTITTAIISILLPKNLKSHPNTANLSPTHKMTISMLLLSLAGVPPLLGFLPKLQAIQGLVTHNSFIIIIILISGSLMNLYFYLNLLLSTSTSLSPSMHLNPMNYTLSLPIVIIACMSLILFLPLIATLM</sequence>
<name>Q1X8Y0_9ANNE</name>
<feature type="transmembrane region" description="Helical" evidence="17">
    <location>
        <begin position="229"/>
        <end position="250"/>
    </location>
</feature>
<dbReference type="PANTHER" id="PTHR46552">
    <property type="entry name" value="NADH-UBIQUINONE OXIDOREDUCTASE CHAIN 2"/>
    <property type="match status" value="1"/>
</dbReference>
<keyword evidence="8 17" id="KW-0999">Mitochondrion inner membrane</keyword>
<keyword evidence="7 17" id="KW-0812">Transmembrane</keyword>
<dbReference type="InterPro" id="IPR001750">
    <property type="entry name" value="ND/Mrp_TM"/>
</dbReference>
<protein>
    <recommendedName>
        <fullName evidence="4 17">NADH-ubiquinone oxidoreductase chain 2</fullName>
        <ecNumber evidence="3 17">7.1.1.2</ecNumber>
    </recommendedName>
</protein>
<geneLocation type="mitochondrion" evidence="19"/>
<dbReference type="EC" id="7.1.1.2" evidence="3 17"/>
<evidence type="ECO:0000259" key="18">
    <source>
        <dbReference type="Pfam" id="PF00361"/>
    </source>
</evidence>
<dbReference type="Pfam" id="PF00361">
    <property type="entry name" value="Proton_antipo_M"/>
    <property type="match status" value="1"/>
</dbReference>
<comment type="similarity">
    <text evidence="2 17">Belongs to the complex I subunit 2 family.</text>
</comment>
<dbReference type="GO" id="GO:0006120">
    <property type="term" value="P:mitochondrial electron transport, NADH to ubiquinone"/>
    <property type="evidence" value="ECO:0007669"/>
    <property type="project" value="InterPro"/>
</dbReference>
<comment type="function">
    <text evidence="17">Core subunit of the mitochondrial membrane respiratory chain NADH dehydrogenase (Complex I) which catalyzes electron transfer from NADH through the respiratory chain, using ubiquinone as an electron acceptor. Essential for the catalytic activity and assembly of complex I.</text>
</comment>
<keyword evidence="15 17" id="KW-0472">Membrane</keyword>
<evidence type="ECO:0000256" key="1">
    <source>
        <dbReference type="ARBA" id="ARBA00004448"/>
    </source>
</evidence>
<evidence type="ECO:0000256" key="11">
    <source>
        <dbReference type="ARBA" id="ARBA00022989"/>
    </source>
</evidence>
<evidence type="ECO:0000256" key="7">
    <source>
        <dbReference type="ARBA" id="ARBA00022692"/>
    </source>
</evidence>
<evidence type="ECO:0000256" key="15">
    <source>
        <dbReference type="ARBA" id="ARBA00023136"/>
    </source>
</evidence>
<feature type="transmembrane region" description="Helical" evidence="17">
    <location>
        <begin position="262"/>
        <end position="280"/>
    </location>
</feature>
<evidence type="ECO:0000313" key="19">
    <source>
        <dbReference type="EMBL" id="AAX50151.1"/>
    </source>
</evidence>
<keyword evidence="14 17" id="KW-0496">Mitochondrion</keyword>
<keyword evidence="12 17" id="KW-0520">NAD</keyword>
<dbReference type="InterPro" id="IPR003917">
    <property type="entry name" value="NADH_UbQ_OxRdtase_chain2"/>
</dbReference>
<keyword evidence="13 17" id="KW-0830">Ubiquinone</keyword>
<keyword evidence="6 17" id="KW-0679">Respiratory chain</keyword>
<accession>Q1X8Y0</accession>